<proteinExistence type="predicted"/>
<reference evidence="4" key="1">
    <citation type="submission" date="2017-06" db="EMBL/GenBank/DDBJ databases">
        <authorList>
            <person name="Varghese N."/>
            <person name="Submissions S."/>
        </authorList>
    </citation>
    <scope>NUCLEOTIDE SEQUENCE [LARGE SCALE GENOMIC DNA]</scope>
    <source>
        <strain evidence="4">JCM 23211</strain>
    </source>
</reference>
<dbReference type="Pfam" id="PF23212">
    <property type="entry name" value="DUF7064"/>
    <property type="match status" value="1"/>
</dbReference>
<evidence type="ECO:0000313" key="4">
    <source>
        <dbReference type="Proteomes" id="UP000198327"/>
    </source>
</evidence>
<dbReference type="Proteomes" id="UP000198327">
    <property type="component" value="Unassembled WGS sequence"/>
</dbReference>
<evidence type="ECO:0000259" key="1">
    <source>
        <dbReference type="Pfam" id="PF23212"/>
    </source>
</evidence>
<dbReference type="OrthoDB" id="115252at2"/>
<dbReference type="RefSeq" id="WP_089248220.1">
    <property type="nucleotide sequence ID" value="NZ_FZOW01000009.1"/>
</dbReference>
<dbReference type="AlphaFoldDB" id="A0A239K210"/>
<accession>A0A239K210</accession>
<dbReference type="EMBL" id="FZOW01000009">
    <property type="protein sequence ID" value="SNT12406.1"/>
    <property type="molecule type" value="Genomic_DNA"/>
</dbReference>
<evidence type="ECO:0000259" key="2">
    <source>
        <dbReference type="Pfam" id="PF23213"/>
    </source>
</evidence>
<feature type="domain" description="DUF7064" evidence="1">
    <location>
        <begin position="168"/>
        <end position="287"/>
    </location>
</feature>
<sequence length="297" mass="33390">MALHAHDHLRHTIEGPFARESVAYCLIMPEHGLMGHWYTWVNERDEGGRAFVLHGTGPDPVFFDHKDGIAVGGQNFDHWDLDGAGLRVGEPLMGAKASFESTDLSVQFEFEGFHPAFDYDSNTTGTPSYLARNRYEQSGRISGRLTWNGTVYDFDGPGHRDQSWGTRDWDAIHHYKWIAASGNGVSANVMWTMAEGELDVNGYVFSGGVQSPIVDASARTKYGDDFVQDVVEFELTDEAGRTTSLDLDRRHTLARWDVSPTFNFTDTMFTGTLGGEYVQAYVEYTWPRSYLDHLLAR</sequence>
<organism evidence="3 4">
    <name type="scientific">Rhodococcoides kyotonense</name>
    <dbReference type="NCBI Taxonomy" id="398843"/>
    <lineage>
        <taxon>Bacteria</taxon>
        <taxon>Bacillati</taxon>
        <taxon>Actinomycetota</taxon>
        <taxon>Actinomycetes</taxon>
        <taxon>Mycobacteriales</taxon>
        <taxon>Nocardiaceae</taxon>
        <taxon>Rhodococcoides</taxon>
    </lineage>
</organism>
<evidence type="ECO:0000313" key="3">
    <source>
        <dbReference type="EMBL" id="SNT12406.1"/>
    </source>
</evidence>
<feature type="domain" description="DUF7065" evidence="2">
    <location>
        <begin position="98"/>
        <end position="167"/>
    </location>
</feature>
<keyword evidence="4" id="KW-1185">Reference proteome</keyword>
<gene>
    <name evidence="3" type="ORF">SAMN05421642_109219</name>
</gene>
<dbReference type="SUPFAM" id="SSF159245">
    <property type="entry name" value="AttH-like"/>
    <property type="match status" value="1"/>
</dbReference>
<protein>
    <recommendedName>
        <fullName evidence="5">Hydroxyneurosporene synthase (CrtC)</fullName>
    </recommendedName>
</protein>
<dbReference type="InterPro" id="IPR055492">
    <property type="entry name" value="DUF7064"/>
</dbReference>
<name>A0A239K210_9NOCA</name>
<dbReference type="InterPro" id="IPR055493">
    <property type="entry name" value="DUF7065"/>
</dbReference>
<dbReference type="Pfam" id="PF23213">
    <property type="entry name" value="DUF7065"/>
    <property type="match status" value="1"/>
</dbReference>
<evidence type="ECO:0008006" key="5">
    <source>
        <dbReference type="Google" id="ProtNLM"/>
    </source>
</evidence>